<gene>
    <name evidence="1" type="ORF">HNR53_003425</name>
</gene>
<evidence type="ECO:0000313" key="1">
    <source>
        <dbReference type="EMBL" id="MBB6446761.1"/>
    </source>
</evidence>
<keyword evidence="2" id="KW-1185">Reference proteome</keyword>
<sequence>MPVGKRGGGSCVSLKNSNHDWFSMLAAGQNLSNRPFLAFIIVGMLKLKQGSSSAAPLIFTREKDLSR</sequence>
<reference evidence="1 2" key="1">
    <citation type="submission" date="2020-08" db="EMBL/GenBank/DDBJ databases">
        <title>Genomic Encyclopedia of Type Strains, Phase IV (KMG-IV): sequencing the most valuable type-strain genomes for metagenomic binning, comparative biology and taxonomic classification.</title>
        <authorList>
            <person name="Goeker M."/>
        </authorList>
    </citation>
    <scope>NUCLEOTIDE SEQUENCE [LARGE SCALE GENOMIC DNA]</scope>
    <source>
        <strain evidence="1 2">DSM 5391</strain>
    </source>
</reference>
<dbReference type="EMBL" id="JACHGK010000013">
    <property type="protein sequence ID" value="MBB6446761.1"/>
    <property type="molecule type" value="Genomic_DNA"/>
</dbReference>
<evidence type="ECO:0000313" key="2">
    <source>
        <dbReference type="Proteomes" id="UP000531594"/>
    </source>
</evidence>
<comment type="caution">
    <text evidence="1">The sequence shown here is derived from an EMBL/GenBank/DDBJ whole genome shotgun (WGS) entry which is preliminary data.</text>
</comment>
<dbReference type="AlphaFoldDB" id="A0A7X0HU00"/>
<dbReference type="Proteomes" id="UP000531594">
    <property type="component" value="Unassembled WGS sequence"/>
</dbReference>
<organism evidence="1 2">
    <name type="scientific">Bacillus benzoevorans</name>
    <dbReference type="NCBI Taxonomy" id="1456"/>
    <lineage>
        <taxon>Bacteria</taxon>
        <taxon>Bacillati</taxon>
        <taxon>Bacillota</taxon>
        <taxon>Bacilli</taxon>
        <taxon>Bacillales</taxon>
        <taxon>Bacillaceae</taxon>
        <taxon>Bacillus</taxon>
    </lineage>
</organism>
<proteinExistence type="predicted"/>
<name>A0A7X0HU00_9BACI</name>
<accession>A0A7X0HU00</accession>
<dbReference type="RefSeq" id="WP_377802200.1">
    <property type="nucleotide sequence ID" value="NZ_JBHLZA010000066.1"/>
</dbReference>
<protein>
    <submittedName>
        <fullName evidence="1">Uncharacterized protein</fullName>
    </submittedName>
</protein>